<dbReference type="GO" id="GO:1990114">
    <property type="term" value="P:RNA polymerase II core complex assembly"/>
    <property type="evidence" value="ECO:0007669"/>
    <property type="project" value="TreeGrafter"/>
</dbReference>
<dbReference type="Pfam" id="PF02996">
    <property type="entry name" value="Prefoldin"/>
    <property type="match status" value="1"/>
</dbReference>
<dbReference type="FunFam" id="1.10.287.370:FF:000004">
    <property type="entry name" value="Probable prefoldin subunit 5"/>
    <property type="match status" value="1"/>
</dbReference>
<organism evidence="4 5">
    <name type="scientific">Cylindrobasidium torrendii FP15055 ss-10</name>
    <dbReference type="NCBI Taxonomy" id="1314674"/>
    <lineage>
        <taxon>Eukaryota</taxon>
        <taxon>Fungi</taxon>
        <taxon>Dikarya</taxon>
        <taxon>Basidiomycota</taxon>
        <taxon>Agaricomycotina</taxon>
        <taxon>Agaricomycetes</taxon>
        <taxon>Agaricomycetidae</taxon>
        <taxon>Agaricales</taxon>
        <taxon>Marasmiineae</taxon>
        <taxon>Physalacriaceae</taxon>
        <taxon>Cylindrobasidium</taxon>
    </lineage>
</organism>
<name>A0A0D7BBC1_9AGAR</name>
<dbReference type="InterPro" id="IPR004127">
    <property type="entry name" value="Prefoldin_subunit_alpha"/>
</dbReference>
<dbReference type="AlphaFoldDB" id="A0A0D7BBC1"/>
<dbReference type="EMBL" id="KN880516">
    <property type="protein sequence ID" value="KIY67822.1"/>
    <property type="molecule type" value="Genomic_DNA"/>
</dbReference>
<keyword evidence="3" id="KW-0175">Coiled coil</keyword>
<keyword evidence="2" id="KW-0143">Chaperone</keyword>
<dbReference type="PANTHER" id="PTHR12674">
    <property type="entry name" value="PREFOLDIN SUBUNIT 5"/>
    <property type="match status" value="1"/>
</dbReference>
<dbReference type="GO" id="GO:1990113">
    <property type="term" value="P:RNA polymerase I assembly"/>
    <property type="evidence" value="ECO:0007669"/>
    <property type="project" value="TreeGrafter"/>
</dbReference>
<dbReference type="GO" id="GO:0051082">
    <property type="term" value="F:unfolded protein binding"/>
    <property type="evidence" value="ECO:0007669"/>
    <property type="project" value="InterPro"/>
</dbReference>
<dbReference type="OrthoDB" id="10267474at2759"/>
<dbReference type="NCBIfam" id="TIGR00293">
    <property type="entry name" value="prefoldin subunit alpha"/>
    <property type="match status" value="1"/>
</dbReference>
<protein>
    <submittedName>
        <fullName evidence="4">Prefoldin alpha subunit</fullName>
    </submittedName>
</protein>
<dbReference type="GO" id="GO:0016272">
    <property type="term" value="C:prefoldin complex"/>
    <property type="evidence" value="ECO:0007669"/>
    <property type="project" value="InterPro"/>
</dbReference>
<evidence type="ECO:0000256" key="3">
    <source>
        <dbReference type="SAM" id="Coils"/>
    </source>
</evidence>
<comment type="similarity">
    <text evidence="1">Belongs to the prefoldin subunit alpha family.</text>
</comment>
<dbReference type="STRING" id="1314674.A0A0D7BBC1"/>
<evidence type="ECO:0000313" key="5">
    <source>
        <dbReference type="Proteomes" id="UP000054007"/>
    </source>
</evidence>
<evidence type="ECO:0000313" key="4">
    <source>
        <dbReference type="EMBL" id="KIY67822.1"/>
    </source>
</evidence>
<feature type="coiled-coil region" evidence="3">
    <location>
        <begin position="15"/>
        <end position="42"/>
    </location>
</feature>
<dbReference type="GO" id="GO:1990115">
    <property type="term" value="P:RNA polymerase III assembly"/>
    <property type="evidence" value="ECO:0007669"/>
    <property type="project" value="TreeGrafter"/>
</dbReference>
<proteinExistence type="inferred from homology"/>
<dbReference type="SUPFAM" id="SSF46579">
    <property type="entry name" value="Prefoldin"/>
    <property type="match status" value="1"/>
</dbReference>
<accession>A0A0D7BBC1</accession>
<dbReference type="Proteomes" id="UP000054007">
    <property type="component" value="Unassembled WGS sequence"/>
</dbReference>
<keyword evidence="5" id="KW-1185">Reference proteome</keyword>
<dbReference type="GO" id="GO:0006457">
    <property type="term" value="P:protein folding"/>
    <property type="evidence" value="ECO:0007669"/>
    <property type="project" value="InterPro"/>
</dbReference>
<evidence type="ECO:0000256" key="1">
    <source>
        <dbReference type="ARBA" id="ARBA00010048"/>
    </source>
</evidence>
<gene>
    <name evidence="4" type="ORF">CYLTODRAFT_422184</name>
</gene>
<dbReference type="Gene3D" id="1.10.287.370">
    <property type="match status" value="1"/>
</dbReference>
<reference evidence="4 5" key="1">
    <citation type="journal article" date="2015" name="Fungal Genet. Biol.">
        <title>Evolution of novel wood decay mechanisms in Agaricales revealed by the genome sequences of Fistulina hepatica and Cylindrobasidium torrendii.</title>
        <authorList>
            <person name="Floudas D."/>
            <person name="Held B.W."/>
            <person name="Riley R."/>
            <person name="Nagy L.G."/>
            <person name="Koehler G."/>
            <person name="Ransdell A.S."/>
            <person name="Younus H."/>
            <person name="Chow J."/>
            <person name="Chiniquy J."/>
            <person name="Lipzen A."/>
            <person name="Tritt A."/>
            <person name="Sun H."/>
            <person name="Haridas S."/>
            <person name="LaButti K."/>
            <person name="Ohm R.A."/>
            <person name="Kues U."/>
            <person name="Blanchette R.A."/>
            <person name="Grigoriev I.V."/>
            <person name="Minto R.E."/>
            <person name="Hibbett D.S."/>
        </authorList>
    </citation>
    <scope>NUCLEOTIDE SEQUENCE [LARGE SCALE GENOMIC DNA]</scope>
    <source>
        <strain evidence="4 5">FP15055 ss-10</strain>
    </source>
</reference>
<dbReference type="PANTHER" id="PTHR12674:SF2">
    <property type="entry name" value="PREFOLDIN SUBUNIT 5"/>
    <property type="match status" value="1"/>
</dbReference>
<dbReference type="InterPro" id="IPR009053">
    <property type="entry name" value="Prefoldin"/>
</dbReference>
<dbReference type="CDD" id="cd23157">
    <property type="entry name" value="Prefoldin_5"/>
    <property type="match status" value="1"/>
</dbReference>
<dbReference type="GO" id="GO:0005737">
    <property type="term" value="C:cytoplasm"/>
    <property type="evidence" value="ECO:0007669"/>
    <property type="project" value="TreeGrafter"/>
</dbReference>
<dbReference type="InterPro" id="IPR011599">
    <property type="entry name" value="PFD_alpha_archaea"/>
</dbReference>
<evidence type="ECO:0000256" key="2">
    <source>
        <dbReference type="ARBA" id="ARBA00023186"/>
    </source>
</evidence>
<sequence>MSEAQQQVNVGDLSLQQLSEVRKQLEEELGHLTTSFAQLKAAQVKFKSCIENVQELKRPSAKGNSILVPLTNSLYVPGKIRTSNSVLVDVGTGYYVEKSLSDASNHYSNKVEFLNGNLAKLDETISKKRENMSMLLNVMQSKLAAQTGTEGKAED</sequence>